<protein>
    <recommendedName>
        <fullName evidence="10">Cytochrome P450</fullName>
    </recommendedName>
</protein>
<dbReference type="GO" id="GO:0004497">
    <property type="term" value="F:monooxygenase activity"/>
    <property type="evidence" value="ECO:0007669"/>
    <property type="project" value="UniProtKB-KW"/>
</dbReference>
<evidence type="ECO:0000256" key="2">
    <source>
        <dbReference type="ARBA" id="ARBA00022617"/>
    </source>
</evidence>
<gene>
    <name evidence="8" type="ORF">HNQ39_003105</name>
</gene>
<dbReference type="AlphaFoldDB" id="A0A7W9SRX4"/>
<name>A0A7W9SRX4_ARMRO</name>
<evidence type="ECO:0000256" key="1">
    <source>
        <dbReference type="ARBA" id="ARBA00010617"/>
    </source>
</evidence>
<sequence length="360" mass="39691">MSELVFRTHAACSEALRHPGLSAARFQGWSPQGANALERAYALLGLQMVFTDPPAHTRLRGLVTKAFTPRVIEGLRETIEGITGSLLDTVTPGQPWDAVATVAYPLPVSVIAEMLGIPASDRAQFKRWSDDFFTLLDGGLPNLGEVGLARSLAEFTAYIRARIEPLRRQPRLDLLSALVRARHEDDRLSDDELLANTLLLLAAGHETTTSLIGSGLWLLLTHPEQREKLVAYPSLWPLAVEEFLRYEPPVQWTSRIAKEPLILAGESVATGDWVLLELAAANRDSLMFPAPELLDITRPDNKHLAFGYGPHYCLGAALARLEAQLALSAVLSRFPALRLAGEPVWKPSFTFRGLERLQVQ</sequence>
<evidence type="ECO:0008006" key="10">
    <source>
        <dbReference type="Google" id="ProtNLM"/>
    </source>
</evidence>
<dbReference type="FunFam" id="1.10.630.10:FF:000018">
    <property type="entry name" value="Cytochrome P450 monooxygenase"/>
    <property type="match status" value="1"/>
</dbReference>
<keyword evidence="2 7" id="KW-0349">Heme</keyword>
<dbReference type="PROSITE" id="PS00086">
    <property type="entry name" value="CYTOCHROME_P450"/>
    <property type="match status" value="1"/>
</dbReference>
<evidence type="ECO:0000256" key="7">
    <source>
        <dbReference type="RuleBase" id="RU000461"/>
    </source>
</evidence>
<keyword evidence="3 7" id="KW-0479">Metal-binding</keyword>
<dbReference type="Proteomes" id="UP000520814">
    <property type="component" value="Unassembled WGS sequence"/>
</dbReference>
<keyword evidence="4 7" id="KW-0560">Oxidoreductase</keyword>
<keyword evidence="9" id="KW-1185">Reference proteome</keyword>
<evidence type="ECO:0000256" key="4">
    <source>
        <dbReference type="ARBA" id="ARBA00023002"/>
    </source>
</evidence>
<proteinExistence type="inferred from homology"/>
<evidence type="ECO:0000256" key="6">
    <source>
        <dbReference type="ARBA" id="ARBA00023033"/>
    </source>
</evidence>
<dbReference type="RefSeq" id="WP_184197972.1">
    <property type="nucleotide sequence ID" value="NZ_JACHGW010000003.1"/>
</dbReference>
<comment type="similarity">
    <text evidence="1 7">Belongs to the cytochrome P450 family.</text>
</comment>
<dbReference type="PANTHER" id="PTHR46696:SF1">
    <property type="entry name" value="CYTOCHROME P450 YJIB-RELATED"/>
    <property type="match status" value="1"/>
</dbReference>
<dbReference type="PRINTS" id="PR00385">
    <property type="entry name" value="P450"/>
</dbReference>
<keyword evidence="5 7" id="KW-0408">Iron</keyword>
<dbReference type="PRINTS" id="PR00359">
    <property type="entry name" value="BP450"/>
</dbReference>
<dbReference type="GO" id="GO:0005506">
    <property type="term" value="F:iron ion binding"/>
    <property type="evidence" value="ECO:0007669"/>
    <property type="project" value="InterPro"/>
</dbReference>
<keyword evidence="6 7" id="KW-0503">Monooxygenase</keyword>
<dbReference type="GO" id="GO:0020037">
    <property type="term" value="F:heme binding"/>
    <property type="evidence" value="ECO:0007669"/>
    <property type="project" value="InterPro"/>
</dbReference>
<dbReference type="Pfam" id="PF00067">
    <property type="entry name" value="p450"/>
    <property type="match status" value="2"/>
</dbReference>
<dbReference type="InterPro" id="IPR001128">
    <property type="entry name" value="Cyt_P450"/>
</dbReference>
<reference evidence="8 9" key="1">
    <citation type="submission" date="2020-08" db="EMBL/GenBank/DDBJ databases">
        <title>Genomic Encyclopedia of Type Strains, Phase IV (KMG-IV): sequencing the most valuable type-strain genomes for metagenomic binning, comparative biology and taxonomic classification.</title>
        <authorList>
            <person name="Goeker M."/>
        </authorList>
    </citation>
    <scope>NUCLEOTIDE SEQUENCE [LARGE SCALE GENOMIC DNA]</scope>
    <source>
        <strain evidence="8 9">DSM 23562</strain>
    </source>
</reference>
<comment type="caution">
    <text evidence="8">The sequence shown here is derived from an EMBL/GenBank/DDBJ whole genome shotgun (WGS) entry which is preliminary data.</text>
</comment>
<evidence type="ECO:0000256" key="5">
    <source>
        <dbReference type="ARBA" id="ARBA00023004"/>
    </source>
</evidence>
<dbReference type="CDD" id="cd20625">
    <property type="entry name" value="CYP164-like"/>
    <property type="match status" value="1"/>
</dbReference>
<dbReference type="EMBL" id="JACHGW010000003">
    <property type="protein sequence ID" value="MBB6051295.1"/>
    <property type="molecule type" value="Genomic_DNA"/>
</dbReference>
<dbReference type="InterPro" id="IPR017972">
    <property type="entry name" value="Cyt_P450_CS"/>
</dbReference>
<organism evidence="8 9">
    <name type="scientific">Armatimonas rosea</name>
    <dbReference type="NCBI Taxonomy" id="685828"/>
    <lineage>
        <taxon>Bacteria</taxon>
        <taxon>Bacillati</taxon>
        <taxon>Armatimonadota</taxon>
        <taxon>Armatimonadia</taxon>
        <taxon>Armatimonadales</taxon>
        <taxon>Armatimonadaceae</taxon>
        <taxon>Armatimonas</taxon>
    </lineage>
</organism>
<dbReference type="PANTHER" id="PTHR46696">
    <property type="entry name" value="P450, PUTATIVE (EUROFUNG)-RELATED"/>
    <property type="match status" value="1"/>
</dbReference>
<evidence type="ECO:0000313" key="8">
    <source>
        <dbReference type="EMBL" id="MBB6051295.1"/>
    </source>
</evidence>
<evidence type="ECO:0000313" key="9">
    <source>
        <dbReference type="Proteomes" id="UP000520814"/>
    </source>
</evidence>
<dbReference type="InterPro" id="IPR036396">
    <property type="entry name" value="Cyt_P450_sf"/>
</dbReference>
<evidence type="ECO:0000256" key="3">
    <source>
        <dbReference type="ARBA" id="ARBA00022723"/>
    </source>
</evidence>
<dbReference type="SUPFAM" id="SSF48264">
    <property type="entry name" value="Cytochrome P450"/>
    <property type="match status" value="1"/>
</dbReference>
<dbReference type="Gene3D" id="1.10.630.10">
    <property type="entry name" value="Cytochrome P450"/>
    <property type="match status" value="1"/>
</dbReference>
<accession>A0A7W9SRX4</accession>
<dbReference type="InterPro" id="IPR002397">
    <property type="entry name" value="Cyt_P450_B"/>
</dbReference>
<dbReference type="GO" id="GO:0016705">
    <property type="term" value="F:oxidoreductase activity, acting on paired donors, with incorporation or reduction of molecular oxygen"/>
    <property type="evidence" value="ECO:0007669"/>
    <property type="project" value="InterPro"/>
</dbReference>